<name>A0A3S3RQM3_9BACT</name>
<dbReference type="Proteomes" id="UP000287853">
    <property type="component" value="Unassembled WGS sequence"/>
</dbReference>
<dbReference type="InterPro" id="IPR023058">
    <property type="entry name" value="PPIase_PpiC_CS"/>
</dbReference>
<evidence type="ECO:0000256" key="2">
    <source>
        <dbReference type="ARBA" id="ARBA00013194"/>
    </source>
</evidence>
<dbReference type="EC" id="5.2.1.8" evidence="2"/>
<evidence type="ECO:0000256" key="5">
    <source>
        <dbReference type="ARBA" id="ARBA00023235"/>
    </source>
</evidence>
<keyword evidence="4 6" id="KW-0697">Rotamase</keyword>
<protein>
    <recommendedName>
        <fullName evidence="2">peptidylprolyl isomerase</fullName>
        <ecNumber evidence="2">5.2.1.8</ecNumber>
    </recommendedName>
</protein>
<comment type="catalytic activity">
    <reaction evidence="1">
        <text>[protein]-peptidylproline (omega=180) = [protein]-peptidylproline (omega=0)</text>
        <dbReference type="Rhea" id="RHEA:16237"/>
        <dbReference type="Rhea" id="RHEA-COMP:10747"/>
        <dbReference type="Rhea" id="RHEA-COMP:10748"/>
        <dbReference type="ChEBI" id="CHEBI:83833"/>
        <dbReference type="ChEBI" id="CHEBI:83834"/>
        <dbReference type="EC" id="5.2.1.8"/>
    </reaction>
</comment>
<gene>
    <name evidence="8" type="ORF">H206_02110</name>
</gene>
<dbReference type="SUPFAM" id="SSF54534">
    <property type="entry name" value="FKBP-like"/>
    <property type="match status" value="2"/>
</dbReference>
<evidence type="ECO:0000313" key="9">
    <source>
        <dbReference type="Proteomes" id="UP000287853"/>
    </source>
</evidence>
<evidence type="ECO:0000256" key="3">
    <source>
        <dbReference type="ARBA" id="ARBA00022729"/>
    </source>
</evidence>
<accession>A0A3S3RQM3</accession>
<dbReference type="Gene3D" id="3.10.50.40">
    <property type="match status" value="2"/>
</dbReference>
<dbReference type="PROSITE" id="PS01096">
    <property type="entry name" value="PPIC_PPIASE_1"/>
    <property type="match status" value="1"/>
</dbReference>
<keyword evidence="5 6" id="KW-0413">Isomerase</keyword>
<evidence type="ECO:0000256" key="4">
    <source>
        <dbReference type="ARBA" id="ARBA00023110"/>
    </source>
</evidence>
<evidence type="ECO:0000256" key="1">
    <source>
        <dbReference type="ARBA" id="ARBA00000971"/>
    </source>
</evidence>
<evidence type="ECO:0000313" key="8">
    <source>
        <dbReference type="EMBL" id="RWX45558.1"/>
    </source>
</evidence>
<dbReference type="PROSITE" id="PS50198">
    <property type="entry name" value="PPIC_PPIASE_2"/>
    <property type="match status" value="2"/>
</dbReference>
<dbReference type="InterPro" id="IPR050245">
    <property type="entry name" value="PrsA_foldase"/>
</dbReference>
<dbReference type="InterPro" id="IPR000297">
    <property type="entry name" value="PPIase_PpiC"/>
</dbReference>
<feature type="domain" description="PpiC" evidence="7">
    <location>
        <begin position="77"/>
        <end position="192"/>
    </location>
</feature>
<dbReference type="PANTHER" id="PTHR47245">
    <property type="entry name" value="PEPTIDYLPROLYL ISOMERASE"/>
    <property type="match status" value="1"/>
</dbReference>
<keyword evidence="9" id="KW-1185">Reference proteome</keyword>
<dbReference type="InterPro" id="IPR046357">
    <property type="entry name" value="PPIase_dom_sf"/>
</dbReference>
<keyword evidence="3" id="KW-0732">Signal</keyword>
<comment type="caution">
    <text evidence="8">The sequence shown here is derived from an EMBL/GenBank/DDBJ whole genome shotgun (WGS) entry which is preliminary data.</text>
</comment>
<sequence>MEQKKKAEEVLQLARKAGSDFSALAQEYSEGPTKERGGDLGFFSNGRMVPPFDKAVFSLQPGEISDVVETQFGYHIIKLEEIRPATVRTFEQVKDNLAVTLKKQKAKTLTFQRVTKAYEGIMRSGSLEKYSKEGDDDNAAEIHTSDYFARTELPDGIINDPKFLDVAFSLKKGELSSIVEIGDGYAILFVDDVQKPELPELDAVRDQVTADYRKEKSQELAAKAADKLLVASKEQGGLQQAIPKEQENQPEVKVTDFFQRSAQGKDLPPNQLIQESFKTPWKQKMTQTPVQIGTSYYLFEVVERRAGTAKADVAKRDEAREKLLASARKELVSSWVAALQSRSTIATNESLLK</sequence>
<dbReference type="Pfam" id="PF13616">
    <property type="entry name" value="Rotamase_3"/>
    <property type="match status" value="1"/>
</dbReference>
<proteinExistence type="predicted"/>
<dbReference type="GO" id="GO:0003755">
    <property type="term" value="F:peptidyl-prolyl cis-trans isomerase activity"/>
    <property type="evidence" value="ECO:0007669"/>
    <property type="project" value="UniProtKB-KW"/>
</dbReference>
<organism evidence="8 9">
    <name type="scientific">Candidatus Electrothrix aarhusensis</name>
    <dbReference type="NCBI Taxonomy" id="1859131"/>
    <lineage>
        <taxon>Bacteria</taxon>
        <taxon>Pseudomonadati</taxon>
        <taxon>Thermodesulfobacteriota</taxon>
        <taxon>Desulfobulbia</taxon>
        <taxon>Desulfobulbales</taxon>
        <taxon>Desulfobulbaceae</taxon>
        <taxon>Candidatus Electrothrix</taxon>
    </lineage>
</organism>
<reference evidence="8 9" key="1">
    <citation type="submission" date="2017-01" db="EMBL/GenBank/DDBJ databases">
        <title>The cable genome- insights into the physiology and evolution of filamentous bacteria capable of sulfide oxidation via long distance electron transfer.</title>
        <authorList>
            <person name="Schreiber L."/>
            <person name="Bjerg J.T."/>
            <person name="Boggild A."/>
            <person name="Van De Vossenberg J."/>
            <person name="Meysman F."/>
            <person name="Nielsen L.P."/>
            <person name="Schramm A."/>
            <person name="Kjeldsen K.U."/>
        </authorList>
    </citation>
    <scope>NUCLEOTIDE SEQUENCE [LARGE SCALE GENOMIC DNA]</scope>
    <source>
        <strain evidence="8">MCF</strain>
    </source>
</reference>
<dbReference type="EMBL" id="MTKO01000076">
    <property type="protein sequence ID" value="RWX45558.1"/>
    <property type="molecule type" value="Genomic_DNA"/>
</dbReference>
<dbReference type="Pfam" id="PF13145">
    <property type="entry name" value="Rotamase_2"/>
    <property type="match status" value="1"/>
</dbReference>
<evidence type="ECO:0000259" key="7">
    <source>
        <dbReference type="PROSITE" id="PS50198"/>
    </source>
</evidence>
<dbReference type="AlphaFoldDB" id="A0A3S3RQM3"/>
<evidence type="ECO:0000256" key="6">
    <source>
        <dbReference type="PROSITE-ProRule" id="PRU00278"/>
    </source>
</evidence>
<dbReference type="PANTHER" id="PTHR47245:SF1">
    <property type="entry name" value="FOLDASE PROTEIN PRSA"/>
    <property type="match status" value="1"/>
</dbReference>
<feature type="domain" description="PpiC" evidence="7">
    <location>
        <begin position="1"/>
        <end position="81"/>
    </location>
</feature>